<sequence>MFENFTDLSGFLLFVATKKLFLEGRCELFFDRRDQGAKFQRRSGMSNSFVGGGSSACQYYGDIE</sequence>
<proteinExistence type="predicted"/>
<name>A0A8H6EK43_9HELO</name>
<keyword evidence="2" id="KW-1185">Reference proteome</keyword>
<dbReference type="Proteomes" id="UP000531561">
    <property type="component" value="Unassembled WGS sequence"/>
</dbReference>
<dbReference type="RefSeq" id="XP_037194152.1">
    <property type="nucleotide sequence ID" value="XM_037334065.1"/>
</dbReference>
<dbReference type="EMBL" id="JABFCT010000006">
    <property type="protein sequence ID" value="KAF5875206.1"/>
    <property type="molecule type" value="Genomic_DNA"/>
</dbReference>
<dbReference type="AlphaFoldDB" id="A0A8H6EK43"/>
<gene>
    <name evidence="1" type="ORF">Bfra_003659</name>
</gene>
<comment type="caution">
    <text evidence="1">The sequence shown here is derived from an EMBL/GenBank/DDBJ whole genome shotgun (WGS) entry which is preliminary data.</text>
</comment>
<organism evidence="1 2">
    <name type="scientific">Botrytis fragariae</name>
    <dbReference type="NCBI Taxonomy" id="1964551"/>
    <lineage>
        <taxon>Eukaryota</taxon>
        <taxon>Fungi</taxon>
        <taxon>Dikarya</taxon>
        <taxon>Ascomycota</taxon>
        <taxon>Pezizomycotina</taxon>
        <taxon>Leotiomycetes</taxon>
        <taxon>Helotiales</taxon>
        <taxon>Sclerotiniaceae</taxon>
        <taxon>Botrytis</taxon>
    </lineage>
</organism>
<protein>
    <submittedName>
        <fullName evidence="1">Uncharacterized protein</fullName>
    </submittedName>
</protein>
<evidence type="ECO:0000313" key="2">
    <source>
        <dbReference type="Proteomes" id="UP000531561"/>
    </source>
</evidence>
<dbReference type="GeneID" id="59257757"/>
<reference evidence="1 2" key="1">
    <citation type="journal article" date="2020" name="Phytopathology">
        <title>A high-quality genome resource of Botrytis fragariae, a new and rapidly spreading fungal pathogen causing strawberry gray mold in the U.S.A.</title>
        <authorList>
            <person name="Wu Y."/>
            <person name="Saski C.A."/>
            <person name="Schnabel G."/>
            <person name="Xiao S."/>
            <person name="Hu M."/>
        </authorList>
    </citation>
    <scope>NUCLEOTIDE SEQUENCE [LARGE SCALE GENOMIC DNA]</scope>
    <source>
        <strain evidence="1 2">BVB16</strain>
    </source>
</reference>
<accession>A0A8H6EK43</accession>
<evidence type="ECO:0000313" key="1">
    <source>
        <dbReference type="EMBL" id="KAF5875206.1"/>
    </source>
</evidence>